<keyword evidence="4" id="KW-1185">Reference proteome</keyword>
<dbReference type="PANTHER" id="PTHR35526:SF3">
    <property type="entry name" value="ANTI-SIGMA-F FACTOR RSBW"/>
    <property type="match status" value="1"/>
</dbReference>
<dbReference type="InterPro" id="IPR036890">
    <property type="entry name" value="HATPase_C_sf"/>
</dbReference>
<protein>
    <submittedName>
        <fullName evidence="3">ATP-binding protein</fullName>
    </submittedName>
</protein>
<dbReference type="RefSeq" id="WP_326015757.1">
    <property type="nucleotide sequence ID" value="NZ_JAOZYC010000088.1"/>
</dbReference>
<keyword evidence="1" id="KW-0723">Serine/threonine-protein kinase</keyword>
<gene>
    <name evidence="3" type="ORF">OKJ99_11045</name>
</gene>
<dbReference type="EMBL" id="JAOZYC010000088">
    <property type="protein sequence ID" value="MEB8338037.1"/>
    <property type="molecule type" value="Genomic_DNA"/>
</dbReference>
<sequence length="146" mass="16087">MGTLDSTPVVTAAARCQWQMDYTMIYGSVRLARLHTRRQLSLWGWAGDQYDATVIVSELVTNAISHGRTVGHLLRVQLAILEDDTLRIDVSDPVASFPHISESPQADAGVEDERGRGLHLIRALGGDLSWFLREEGGKTVRAHLAP</sequence>
<dbReference type="CDD" id="cd16936">
    <property type="entry name" value="HATPase_RsbW-like"/>
    <property type="match status" value="1"/>
</dbReference>
<evidence type="ECO:0000313" key="4">
    <source>
        <dbReference type="Proteomes" id="UP001354931"/>
    </source>
</evidence>
<keyword evidence="3" id="KW-0547">Nucleotide-binding</keyword>
<dbReference type="Proteomes" id="UP001354931">
    <property type="component" value="Unassembled WGS sequence"/>
</dbReference>
<name>A0ABU6F5C5_9ACTN</name>
<evidence type="ECO:0000259" key="2">
    <source>
        <dbReference type="Pfam" id="PF13581"/>
    </source>
</evidence>
<dbReference type="Gene3D" id="3.30.565.10">
    <property type="entry name" value="Histidine kinase-like ATPase, C-terminal domain"/>
    <property type="match status" value="1"/>
</dbReference>
<feature type="domain" description="Histidine kinase/HSP90-like ATPase" evidence="2">
    <location>
        <begin position="28"/>
        <end position="142"/>
    </location>
</feature>
<keyword evidence="1" id="KW-0418">Kinase</keyword>
<evidence type="ECO:0000313" key="3">
    <source>
        <dbReference type="EMBL" id="MEB8338037.1"/>
    </source>
</evidence>
<evidence type="ECO:0000256" key="1">
    <source>
        <dbReference type="ARBA" id="ARBA00022527"/>
    </source>
</evidence>
<dbReference type="SUPFAM" id="SSF55874">
    <property type="entry name" value="ATPase domain of HSP90 chaperone/DNA topoisomerase II/histidine kinase"/>
    <property type="match status" value="1"/>
</dbReference>
<dbReference type="PANTHER" id="PTHR35526">
    <property type="entry name" value="ANTI-SIGMA-F FACTOR RSBW-RELATED"/>
    <property type="match status" value="1"/>
</dbReference>
<reference evidence="3 4" key="1">
    <citation type="submission" date="2022-10" db="EMBL/GenBank/DDBJ databases">
        <authorList>
            <person name="Xie J."/>
            <person name="Shen N."/>
        </authorList>
    </citation>
    <scope>NUCLEOTIDE SEQUENCE [LARGE SCALE GENOMIC DNA]</scope>
    <source>
        <strain evidence="3 4">YIM65594</strain>
    </source>
</reference>
<dbReference type="InterPro" id="IPR003594">
    <property type="entry name" value="HATPase_dom"/>
</dbReference>
<dbReference type="Pfam" id="PF13581">
    <property type="entry name" value="HATPase_c_2"/>
    <property type="match status" value="1"/>
</dbReference>
<dbReference type="InterPro" id="IPR050267">
    <property type="entry name" value="Anti-sigma-factor_SerPK"/>
</dbReference>
<keyword evidence="1" id="KW-0808">Transferase</keyword>
<comment type="caution">
    <text evidence="3">The sequence shown here is derived from an EMBL/GenBank/DDBJ whole genome shotgun (WGS) entry which is preliminary data.</text>
</comment>
<organism evidence="3 4">
    <name type="scientific">Streptomyces endophyticus</name>
    <dbReference type="NCBI Taxonomy" id="714166"/>
    <lineage>
        <taxon>Bacteria</taxon>
        <taxon>Bacillati</taxon>
        <taxon>Actinomycetota</taxon>
        <taxon>Actinomycetes</taxon>
        <taxon>Kitasatosporales</taxon>
        <taxon>Streptomycetaceae</taxon>
        <taxon>Streptomyces</taxon>
    </lineage>
</organism>
<dbReference type="GO" id="GO:0005524">
    <property type="term" value="F:ATP binding"/>
    <property type="evidence" value="ECO:0007669"/>
    <property type="project" value="UniProtKB-KW"/>
</dbReference>
<accession>A0ABU6F5C5</accession>
<proteinExistence type="predicted"/>
<keyword evidence="3" id="KW-0067">ATP-binding</keyword>